<evidence type="ECO:0000313" key="2">
    <source>
        <dbReference type="Proteomes" id="UP000014660"/>
    </source>
</evidence>
<dbReference type="GeneID" id="16024611"/>
<dbReference type="Gene3D" id="2.30.30.110">
    <property type="match status" value="1"/>
</dbReference>
<dbReference type="InterPro" id="IPR011067">
    <property type="entry name" value="Plasmid_toxin/cell-grow_inhib"/>
</dbReference>
<dbReference type="RefSeq" id="WP_009886486.1">
    <property type="nucleotide sequence ID" value="NC_021592.1"/>
</dbReference>
<dbReference type="SUPFAM" id="SSF50118">
    <property type="entry name" value="Cell growth inhibitor/plasmid maintenance toxic component"/>
    <property type="match status" value="1"/>
</dbReference>
<organism evidence="1 2">
    <name type="scientific">Ferroplasma acidarmanus Fer1</name>
    <dbReference type="NCBI Taxonomy" id="333146"/>
    <lineage>
        <taxon>Archaea</taxon>
        <taxon>Methanobacteriati</taxon>
        <taxon>Thermoplasmatota</taxon>
        <taxon>Thermoplasmata</taxon>
        <taxon>Thermoplasmatales</taxon>
        <taxon>Ferroplasmaceae</taxon>
        <taxon>Ferroplasma</taxon>
    </lineage>
</organism>
<dbReference type="AlphaFoldDB" id="S0AQI6"/>
<dbReference type="KEGG" id="fac:FACI_IFERC01G0459"/>
<dbReference type="Pfam" id="PF02452">
    <property type="entry name" value="PemK_toxin"/>
    <property type="match status" value="1"/>
</dbReference>
<gene>
    <name evidence="1" type="ORF">FACI_IFERC00001G0459</name>
</gene>
<proteinExistence type="predicted"/>
<dbReference type="InterPro" id="IPR003477">
    <property type="entry name" value="PemK-like"/>
</dbReference>
<sequence>MIDINKINSGSLYFVNLNDVTGHEQNKTRPAVAISKHVETGLVAVIPFTSQIDAARFPYTMKIKKSTNNRLTMDSIALMF</sequence>
<keyword evidence="2" id="KW-1185">Reference proteome</keyword>
<dbReference type="EMBL" id="CP004145">
    <property type="protein sequence ID" value="AGO60439.1"/>
    <property type="molecule type" value="Genomic_DNA"/>
</dbReference>
<dbReference type="Proteomes" id="UP000014660">
    <property type="component" value="Chromosome"/>
</dbReference>
<reference evidence="1 2" key="1">
    <citation type="journal article" date="2007" name="Proc. Natl. Acad. Sci. U.S.A.">
        <title>Genome dynamics in a natural archaeal population.</title>
        <authorList>
            <person name="Allen E.E."/>
            <person name="Tyson G.W."/>
            <person name="Whitaker R.J."/>
            <person name="Detter J.C."/>
            <person name="Richardson P.M."/>
            <person name="Banfield J.F."/>
        </authorList>
    </citation>
    <scope>NUCLEOTIDE SEQUENCE [LARGE SCALE GENOMIC DNA]</scope>
    <source>
        <strain evidence="2">fer1</strain>
    </source>
</reference>
<accession>S0AQI6</accession>
<dbReference type="GO" id="GO:0003677">
    <property type="term" value="F:DNA binding"/>
    <property type="evidence" value="ECO:0007669"/>
    <property type="project" value="InterPro"/>
</dbReference>
<name>S0AQI6_FERAC</name>
<protein>
    <submittedName>
        <fullName evidence="1">Transcriptional modulator of MazE/toxin, MazF</fullName>
    </submittedName>
</protein>
<evidence type="ECO:0000313" key="1">
    <source>
        <dbReference type="EMBL" id="AGO60439.1"/>
    </source>
</evidence>
<dbReference type="HOGENOM" id="CLU_2581236_0_0_2"/>